<reference evidence="1 2" key="1">
    <citation type="submission" date="2013-02" db="EMBL/GenBank/DDBJ databases">
        <title>The complete genome sequence of Corynebacterium vitaeruminis DSM 20294.</title>
        <authorList>
            <person name="Ruckert C."/>
            <person name="Albersmeier A."/>
            <person name="Kalinowski J."/>
        </authorList>
    </citation>
    <scope>NUCLEOTIDE SEQUENCE [LARGE SCALE GENOMIC DNA]</scope>
    <source>
        <strain evidence="2">ATCC 10234</strain>
    </source>
</reference>
<organism evidence="1 2">
    <name type="scientific">Corynebacterium vitaeruminis DSM 20294</name>
    <dbReference type="NCBI Taxonomy" id="1224164"/>
    <lineage>
        <taxon>Bacteria</taxon>
        <taxon>Bacillati</taxon>
        <taxon>Actinomycetota</taxon>
        <taxon>Actinomycetes</taxon>
        <taxon>Mycobacteriales</taxon>
        <taxon>Corynebacteriaceae</taxon>
        <taxon>Corynebacterium</taxon>
    </lineage>
</organism>
<dbReference type="Proteomes" id="UP000019222">
    <property type="component" value="Chromosome"/>
</dbReference>
<evidence type="ECO:0000313" key="2">
    <source>
        <dbReference type="Proteomes" id="UP000019222"/>
    </source>
</evidence>
<accession>W5XZG6</accession>
<evidence type="ECO:0000313" key="1">
    <source>
        <dbReference type="EMBL" id="AHI22045.1"/>
    </source>
</evidence>
<protein>
    <submittedName>
        <fullName evidence="1">Uncharacterized protein</fullName>
    </submittedName>
</protein>
<gene>
    <name evidence="1" type="ORF">B843_03270</name>
</gene>
<dbReference type="EMBL" id="CP004353">
    <property type="protein sequence ID" value="AHI22045.1"/>
    <property type="molecule type" value="Genomic_DNA"/>
</dbReference>
<dbReference type="AlphaFoldDB" id="W5XZG6"/>
<dbReference type="InterPro" id="IPR047681">
    <property type="entry name" value="PPA1309-like"/>
</dbReference>
<dbReference type="NCBIfam" id="NF040618">
    <property type="entry name" value="PPA1309_fam"/>
    <property type="match status" value="1"/>
</dbReference>
<dbReference type="STRING" id="1224164.B843_03270"/>
<keyword evidence="2" id="KW-1185">Reference proteome</keyword>
<sequence>MNAPELSPQALNKAMLEAVDFVHAEGWDASPTLFALVPSFLLADAMPDGLDGDDAPLALVVQDTLPDTILPGSEELGDYISRISWPEQVVGAILAQEITFRDTSSEDPTPRPARLYSGVLRGEAELTLLQLRPSEEELAEMGPFGEDKVELRGGPGVAPGVILALRATFEQ</sequence>
<proteinExistence type="predicted"/>
<dbReference type="PATRIC" id="fig|1224164.3.peg.651"/>
<dbReference type="HOGENOM" id="CLU_094573_1_0_11"/>
<dbReference type="RefSeq" id="WP_025252099.1">
    <property type="nucleotide sequence ID" value="NZ_CP004353.1"/>
</dbReference>
<dbReference type="eggNOG" id="ENOG5031FWQ">
    <property type="taxonomic scope" value="Bacteria"/>
</dbReference>
<name>W5XZG6_9CORY</name>
<dbReference type="KEGG" id="cvt:B843_03270"/>